<dbReference type="HOGENOM" id="CLU_3150383_0_0_4"/>
<evidence type="ECO:0000313" key="1">
    <source>
        <dbReference type="EMBL" id="EET05978.1"/>
    </source>
</evidence>
<accession>A0A0E1VYL7</accession>
<protein>
    <submittedName>
        <fullName evidence="1">Uncharacterized protein</fullName>
    </submittedName>
</protein>
<gene>
    <name evidence="1" type="ORF">BURPS1710A_A0979</name>
</gene>
<dbReference type="EMBL" id="CM000833">
    <property type="protein sequence ID" value="EET05978.1"/>
    <property type="molecule type" value="Genomic_DNA"/>
</dbReference>
<organism evidence="1">
    <name type="scientific">Burkholderia pseudomallei 1710a</name>
    <dbReference type="NCBI Taxonomy" id="320371"/>
    <lineage>
        <taxon>Bacteria</taxon>
        <taxon>Pseudomonadati</taxon>
        <taxon>Pseudomonadota</taxon>
        <taxon>Betaproteobacteria</taxon>
        <taxon>Burkholderiales</taxon>
        <taxon>Burkholderiaceae</taxon>
        <taxon>Burkholderia</taxon>
        <taxon>pseudomallei group</taxon>
    </lineage>
</organism>
<proteinExistence type="predicted"/>
<reference evidence="1" key="1">
    <citation type="submission" date="2009-05" db="EMBL/GenBank/DDBJ databases">
        <authorList>
            <person name="Harkins D.M."/>
            <person name="DeShazer D."/>
            <person name="Woods D.E."/>
            <person name="Brinkac L.M."/>
            <person name="Brown K.A."/>
            <person name="Hung G.C."/>
            <person name="Tuanyok A."/>
            <person name="Zhang B."/>
            <person name="Nierman W.C."/>
        </authorList>
    </citation>
    <scope>NUCLEOTIDE SEQUENCE [LARGE SCALE GENOMIC DNA]</scope>
    <source>
        <strain evidence="1">1710a</strain>
    </source>
</reference>
<dbReference type="AlphaFoldDB" id="A0A0E1VYL7"/>
<dbReference type="Proteomes" id="UP000001812">
    <property type="component" value="Chromosome II"/>
</dbReference>
<sequence length="48" mass="4930">MRHGCGAGLGGGIHRSGLLMGGFEFACVFARGRAARRRRAGSGRRAAG</sequence>
<name>A0A0E1VYL7_BURPE</name>